<evidence type="ECO:0000256" key="1">
    <source>
        <dbReference type="SAM" id="MobiDB-lite"/>
    </source>
</evidence>
<evidence type="ECO:0000313" key="4">
    <source>
        <dbReference type="RefSeq" id="XP_022290411.1"/>
    </source>
</evidence>
<dbReference type="PANTHER" id="PTHR36981:SF1">
    <property type="entry name" value="P2X PURINORECEPTOR 7 INTRACELLULAR DOMAIN-CONTAINING PROTEIN"/>
    <property type="match status" value="1"/>
</dbReference>
<dbReference type="InterPro" id="IPR046815">
    <property type="entry name" value="P2RX7_C"/>
</dbReference>
<reference evidence="4" key="1">
    <citation type="submission" date="2025-08" db="UniProtKB">
        <authorList>
            <consortium name="RefSeq"/>
        </authorList>
    </citation>
    <scope>IDENTIFICATION</scope>
    <source>
        <tissue evidence="4">Whole sample</tissue>
    </source>
</reference>
<evidence type="ECO:0000259" key="2">
    <source>
        <dbReference type="Pfam" id="PF20478"/>
    </source>
</evidence>
<dbReference type="Pfam" id="PF20478">
    <property type="entry name" value="P2RX7_C"/>
    <property type="match status" value="1"/>
</dbReference>
<feature type="compositionally biased region" description="Acidic residues" evidence="1">
    <location>
        <begin position="54"/>
        <end position="68"/>
    </location>
</feature>
<dbReference type="Proteomes" id="UP000694844">
    <property type="component" value="Chromosome 6"/>
</dbReference>
<sequence>MASSSVMNISGSSASDIELNMSFDASSFEASSFNDNVQNIQPYRFEPDVSNSDGLDESDASNGNIDEDENRLENTNWCMCGSCVVMPTARECICCQESDRVYSKRESFNPDTPCITQHPGFSSVCLDVYVLETAYYQYRSQYGELRASNEERNRYTAYRQFVRWCWGYLGKTVRVPLPSCAVAKIRETFVTEHHRGFQDVD</sequence>
<dbReference type="AlphaFoldDB" id="A0A8B8AGD2"/>
<keyword evidence="3" id="KW-1185">Reference proteome</keyword>
<dbReference type="PANTHER" id="PTHR36981">
    <property type="entry name" value="ZGC:195170"/>
    <property type="match status" value="1"/>
</dbReference>
<dbReference type="RefSeq" id="XP_022290411.1">
    <property type="nucleotide sequence ID" value="XM_022434703.1"/>
</dbReference>
<accession>A0A8B8AGD2</accession>
<organism evidence="3 4">
    <name type="scientific">Crassostrea virginica</name>
    <name type="common">Eastern oyster</name>
    <dbReference type="NCBI Taxonomy" id="6565"/>
    <lineage>
        <taxon>Eukaryota</taxon>
        <taxon>Metazoa</taxon>
        <taxon>Spiralia</taxon>
        <taxon>Lophotrochozoa</taxon>
        <taxon>Mollusca</taxon>
        <taxon>Bivalvia</taxon>
        <taxon>Autobranchia</taxon>
        <taxon>Pteriomorphia</taxon>
        <taxon>Ostreida</taxon>
        <taxon>Ostreoidea</taxon>
        <taxon>Ostreidae</taxon>
        <taxon>Crassostrea</taxon>
    </lineage>
</organism>
<name>A0A8B8AGD2_CRAVI</name>
<proteinExistence type="predicted"/>
<dbReference type="OrthoDB" id="5955457at2759"/>
<feature type="region of interest" description="Disordered" evidence="1">
    <location>
        <begin position="44"/>
        <end position="68"/>
    </location>
</feature>
<feature type="domain" description="P2X purinoreceptor 7 intracellular" evidence="2">
    <location>
        <begin position="65"/>
        <end position="193"/>
    </location>
</feature>
<dbReference type="KEGG" id="cvn:111102049"/>
<protein>
    <submittedName>
        <fullName evidence="4">Uncharacterized protein LOC111102049</fullName>
    </submittedName>
</protein>
<dbReference type="GeneID" id="111102049"/>
<gene>
    <name evidence="4" type="primary">LOC111102049</name>
</gene>
<evidence type="ECO:0000313" key="3">
    <source>
        <dbReference type="Proteomes" id="UP000694844"/>
    </source>
</evidence>